<sequence length="494" mass="55931">MSDRDYETAYLLRWFSEGPGYWMDLFDLGTYFSSYVPVKAQDNLLLKYAVLAYSAKALGRVQGRKPVMGGSVTRQAQMEMYPDTHLVDWSHKATQYYDMAVSLLLKALKANALATPDSDSDGGDSSNGFDDRSPKRYRMTGNNAATSSTDELLAASAILCVYEFLDGSDKEWMRHLNGAKSLLVVAQERSSPMRMTASDCMATSANLGFVSKARRATFWNIARQDMLAAFINKTRTRLDTEDFSIWREFGLLLNEDGFIISNNATDIAYPEGDSMMREDLICNSLVWLMGKLVNFMAYGDNFGEEGTSTWAGVRQRTLLDYWKTIQRQFQMWHDSLPITFKPSARVDPRPATVFGEPNVLFPEVWYSIPMCASTMQYYHMSQIQLFMNKPHESTQGATNVYERLNSYQSVLAACQKHSREIVGISLGRPDDAVRIHSVQPLFTAGQCLSDLGERHVVLDLLRGVEADIGWATEYRARQLIEQWHRKDSDQALVT</sequence>
<dbReference type="GO" id="GO:0003700">
    <property type="term" value="F:DNA-binding transcription factor activity"/>
    <property type="evidence" value="ECO:0007669"/>
    <property type="project" value="TreeGrafter"/>
</dbReference>
<dbReference type="Proteomes" id="UP001140513">
    <property type="component" value="Unassembled WGS sequence"/>
</dbReference>
<dbReference type="RefSeq" id="XP_056074173.1">
    <property type="nucleotide sequence ID" value="XM_056210700.1"/>
</dbReference>
<dbReference type="PANTHER" id="PTHR37534:SF9">
    <property type="entry name" value="ZN(II)2CYS6 TRANSCRIPTION FACTOR (EUROFUNG)"/>
    <property type="match status" value="1"/>
</dbReference>
<evidence type="ECO:0000256" key="3">
    <source>
        <dbReference type="SAM" id="MobiDB-lite"/>
    </source>
</evidence>
<dbReference type="Pfam" id="PF11951">
    <property type="entry name" value="Fungal_trans_2"/>
    <property type="match status" value="1"/>
</dbReference>
<evidence type="ECO:0000256" key="2">
    <source>
        <dbReference type="ARBA" id="ARBA00023242"/>
    </source>
</evidence>
<evidence type="ECO:0000313" key="5">
    <source>
        <dbReference type="Proteomes" id="UP001140513"/>
    </source>
</evidence>
<protein>
    <submittedName>
        <fullName evidence="4">Uncharacterized protein</fullName>
    </submittedName>
</protein>
<feature type="region of interest" description="Disordered" evidence="3">
    <location>
        <begin position="114"/>
        <end position="143"/>
    </location>
</feature>
<dbReference type="PANTHER" id="PTHR37534">
    <property type="entry name" value="TRANSCRIPTIONAL ACTIVATOR PROTEIN UGA3"/>
    <property type="match status" value="1"/>
</dbReference>
<evidence type="ECO:0000256" key="1">
    <source>
        <dbReference type="ARBA" id="ARBA00004123"/>
    </source>
</evidence>
<evidence type="ECO:0000313" key="4">
    <source>
        <dbReference type="EMBL" id="KAJ4357314.1"/>
    </source>
</evidence>
<dbReference type="CDD" id="cd12148">
    <property type="entry name" value="fungal_TF_MHR"/>
    <property type="match status" value="1"/>
</dbReference>
<comment type="caution">
    <text evidence="4">The sequence shown here is derived from an EMBL/GenBank/DDBJ whole genome shotgun (WGS) entry which is preliminary data.</text>
</comment>
<comment type="subcellular location">
    <subcellularLocation>
        <location evidence="1">Nucleus</location>
    </subcellularLocation>
</comment>
<keyword evidence="5" id="KW-1185">Reference proteome</keyword>
<organism evidence="4 5">
    <name type="scientific">Didymosphaeria variabile</name>
    <dbReference type="NCBI Taxonomy" id="1932322"/>
    <lineage>
        <taxon>Eukaryota</taxon>
        <taxon>Fungi</taxon>
        <taxon>Dikarya</taxon>
        <taxon>Ascomycota</taxon>
        <taxon>Pezizomycotina</taxon>
        <taxon>Dothideomycetes</taxon>
        <taxon>Pleosporomycetidae</taxon>
        <taxon>Pleosporales</taxon>
        <taxon>Massarineae</taxon>
        <taxon>Didymosphaeriaceae</taxon>
        <taxon>Didymosphaeria</taxon>
    </lineage>
</organism>
<accession>A0A9W8XRR9</accession>
<gene>
    <name evidence="4" type="ORF">N0V89_001889</name>
</gene>
<proteinExistence type="predicted"/>
<dbReference type="OrthoDB" id="5418899at2759"/>
<dbReference type="GO" id="GO:0000976">
    <property type="term" value="F:transcription cis-regulatory region binding"/>
    <property type="evidence" value="ECO:0007669"/>
    <property type="project" value="TreeGrafter"/>
</dbReference>
<keyword evidence="2" id="KW-0539">Nucleus</keyword>
<dbReference type="GO" id="GO:0005634">
    <property type="term" value="C:nucleus"/>
    <property type="evidence" value="ECO:0007669"/>
    <property type="project" value="UniProtKB-SubCell"/>
</dbReference>
<dbReference type="AlphaFoldDB" id="A0A9W8XRR9"/>
<reference evidence="4" key="1">
    <citation type="submission" date="2022-10" db="EMBL/GenBank/DDBJ databases">
        <title>Tapping the CABI collections for fungal endophytes: first genome assemblies for Collariella, Neodidymelliopsis, Ascochyta clinopodiicola, Didymella pomorum, Didymosphaeria variabile, Neocosmospora piperis and Neocucurbitaria cava.</title>
        <authorList>
            <person name="Hill R."/>
        </authorList>
    </citation>
    <scope>NUCLEOTIDE SEQUENCE</scope>
    <source>
        <strain evidence="4">IMI 356815</strain>
    </source>
</reference>
<dbReference type="GO" id="GO:0045944">
    <property type="term" value="P:positive regulation of transcription by RNA polymerase II"/>
    <property type="evidence" value="ECO:0007669"/>
    <property type="project" value="TreeGrafter"/>
</dbReference>
<dbReference type="EMBL" id="JAPEUX010000002">
    <property type="protein sequence ID" value="KAJ4357314.1"/>
    <property type="molecule type" value="Genomic_DNA"/>
</dbReference>
<dbReference type="InterPro" id="IPR021858">
    <property type="entry name" value="Fun_TF"/>
</dbReference>
<dbReference type="GeneID" id="80905419"/>
<name>A0A9W8XRR9_9PLEO</name>